<dbReference type="Pfam" id="PF08352">
    <property type="entry name" value="oligo_HPY"/>
    <property type="match status" value="1"/>
</dbReference>
<dbReference type="SMART" id="SM00382">
    <property type="entry name" value="AAA"/>
    <property type="match status" value="1"/>
</dbReference>
<name>A0ABR9HCV8_9ACTN</name>
<evidence type="ECO:0000256" key="7">
    <source>
        <dbReference type="ARBA" id="ARBA00023136"/>
    </source>
</evidence>
<evidence type="ECO:0000256" key="8">
    <source>
        <dbReference type="SAM" id="MobiDB-lite"/>
    </source>
</evidence>
<dbReference type="NCBIfam" id="TIGR01727">
    <property type="entry name" value="oligo_HPY"/>
    <property type="match status" value="1"/>
</dbReference>
<dbReference type="InterPro" id="IPR003439">
    <property type="entry name" value="ABC_transporter-like_ATP-bd"/>
</dbReference>
<dbReference type="InterPro" id="IPR003593">
    <property type="entry name" value="AAA+_ATPase"/>
</dbReference>
<evidence type="ECO:0000313" key="10">
    <source>
        <dbReference type="EMBL" id="MBE1456716.1"/>
    </source>
</evidence>
<evidence type="ECO:0000256" key="6">
    <source>
        <dbReference type="ARBA" id="ARBA00022840"/>
    </source>
</evidence>
<dbReference type="Gene3D" id="3.40.50.300">
    <property type="entry name" value="P-loop containing nucleotide triphosphate hydrolases"/>
    <property type="match status" value="1"/>
</dbReference>
<dbReference type="PROSITE" id="PS00211">
    <property type="entry name" value="ABC_TRANSPORTER_1"/>
    <property type="match status" value="1"/>
</dbReference>
<keyword evidence="4" id="KW-1003">Cell membrane</keyword>
<evidence type="ECO:0000256" key="4">
    <source>
        <dbReference type="ARBA" id="ARBA00022475"/>
    </source>
</evidence>
<organism evidence="10 11">
    <name type="scientific">Nocardiopsis terrae</name>
    <dbReference type="NCBI Taxonomy" id="372655"/>
    <lineage>
        <taxon>Bacteria</taxon>
        <taxon>Bacillati</taxon>
        <taxon>Actinomycetota</taxon>
        <taxon>Actinomycetes</taxon>
        <taxon>Streptosporangiales</taxon>
        <taxon>Nocardiopsidaceae</taxon>
        <taxon>Nocardiopsis</taxon>
    </lineage>
</organism>
<dbReference type="InterPro" id="IPR017871">
    <property type="entry name" value="ABC_transporter-like_CS"/>
</dbReference>
<evidence type="ECO:0000256" key="3">
    <source>
        <dbReference type="ARBA" id="ARBA00022448"/>
    </source>
</evidence>
<reference evidence="10 11" key="1">
    <citation type="submission" date="2020-10" db="EMBL/GenBank/DDBJ databases">
        <title>Sequencing the genomes of 1000 actinobacteria strains.</title>
        <authorList>
            <person name="Klenk H.-P."/>
        </authorList>
    </citation>
    <scope>NUCLEOTIDE SEQUENCE [LARGE SCALE GENOMIC DNA]</scope>
    <source>
        <strain evidence="10 11">DSM 45157</strain>
    </source>
</reference>
<dbReference type="InterPro" id="IPR027417">
    <property type="entry name" value="P-loop_NTPase"/>
</dbReference>
<keyword evidence="5" id="KW-0547">Nucleotide-binding</keyword>
<dbReference type="InterPro" id="IPR013563">
    <property type="entry name" value="Oligopep_ABC_C"/>
</dbReference>
<dbReference type="PANTHER" id="PTHR43297:SF2">
    <property type="entry name" value="DIPEPTIDE TRANSPORT ATP-BINDING PROTEIN DPPD"/>
    <property type="match status" value="1"/>
</dbReference>
<evidence type="ECO:0000256" key="2">
    <source>
        <dbReference type="ARBA" id="ARBA00005417"/>
    </source>
</evidence>
<dbReference type="Proteomes" id="UP000598217">
    <property type="component" value="Unassembled WGS sequence"/>
</dbReference>
<dbReference type="SUPFAM" id="SSF52540">
    <property type="entry name" value="P-loop containing nucleoside triphosphate hydrolases"/>
    <property type="match status" value="1"/>
</dbReference>
<dbReference type="Pfam" id="PF00005">
    <property type="entry name" value="ABC_tran"/>
    <property type="match status" value="1"/>
</dbReference>
<comment type="subcellular location">
    <subcellularLocation>
        <location evidence="1">Cell membrane</location>
        <topology evidence="1">Peripheral membrane protein</topology>
    </subcellularLocation>
</comment>
<comment type="similarity">
    <text evidence="2">Belongs to the ABC transporter superfamily.</text>
</comment>
<keyword evidence="11" id="KW-1185">Reference proteome</keyword>
<evidence type="ECO:0000313" key="11">
    <source>
        <dbReference type="Proteomes" id="UP000598217"/>
    </source>
</evidence>
<gene>
    <name evidence="10" type="ORF">H4W79_000930</name>
</gene>
<dbReference type="PANTHER" id="PTHR43297">
    <property type="entry name" value="OLIGOPEPTIDE TRANSPORT ATP-BINDING PROTEIN APPD"/>
    <property type="match status" value="1"/>
</dbReference>
<comment type="caution">
    <text evidence="10">The sequence shown here is derived from an EMBL/GenBank/DDBJ whole genome shotgun (WGS) entry which is preliminary data.</text>
</comment>
<evidence type="ECO:0000259" key="9">
    <source>
        <dbReference type="PROSITE" id="PS50893"/>
    </source>
</evidence>
<dbReference type="PROSITE" id="PS50893">
    <property type="entry name" value="ABC_TRANSPORTER_2"/>
    <property type="match status" value="1"/>
</dbReference>
<dbReference type="InterPro" id="IPR050388">
    <property type="entry name" value="ABC_Ni/Peptide_Import"/>
</dbReference>
<dbReference type="GO" id="GO:0005524">
    <property type="term" value="F:ATP binding"/>
    <property type="evidence" value="ECO:0007669"/>
    <property type="project" value="UniProtKB-KW"/>
</dbReference>
<accession>A0ABR9HCV8</accession>
<evidence type="ECO:0000256" key="5">
    <source>
        <dbReference type="ARBA" id="ARBA00022741"/>
    </source>
</evidence>
<evidence type="ECO:0000256" key="1">
    <source>
        <dbReference type="ARBA" id="ARBA00004202"/>
    </source>
</evidence>
<dbReference type="EMBL" id="JADBDY010000001">
    <property type="protein sequence ID" value="MBE1456716.1"/>
    <property type="molecule type" value="Genomic_DNA"/>
</dbReference>
<dbReference type="CDD" id="cd03257">
    <property type="entry name" value="ABC_NikE_OppD_transporters"/>
    <property type="match status" value="1"/>
</dbReference>
<proteinExistence type="inferred from homology"/>
<feature type="region of interest" description="Disordered" evidence="8">
    <location>
        <begin position="317"/>
        <end position="356"/>
    </location>
</feature>
<protein>
    <submittedName>
        <fullName evidence="10">Peptide/nickel transport system ATP-binding protein</fullName>
    </submittedName>
</protein>
<dbReference type="RefSeq" id="WP_191268255.1">
    <property type="nucleotide sequence ID" value="NZ_BMXJ01000002.1"/>
</dbReference>
<feature type="domain" description="ABC transporter" evidence="9">
    <location>
        <begin position="10"/>
        <end position="263"/>
    </location>
</feature>
<keyword evidence="3" id="KW-0813">Transport</keyword>
<keyword evidence="7" id="KW-0472">Membrane</keyword>
<sequence>MTTSTPLLAVDELSVVFHRKGQGETRAVDGVSFTLEEGRVTGLVGESGCGKSVTSLALMGLLPDRGVKVGGSALIRLPDGEQDLLKVSQRRMRDLRGSQLAMIFQDPLSSLNPVVPIGVQVTEILSRHRGMRGAAARREAADLLQRVGIPDPTRRLGEYPHQLSGGMRQRALIAMAVACRPKLMIADEPTTALDVTIQAQILELLRDLVTEEGTALLMITHDLGVVAGLCDEINVLYAGKAVETAPRGPLFADPAHPYTVGLLGSIPRLDAPRGEPLTPVRGSVNDNIAWADGCAFAPRCDHYTMECLQGPPPLVGASGDEEGPGHIHRCVNPVGRAGPDRPEPETPAAASEEERG</sequence>
<keyword evidence="6 10" id="KW-0067">ATP-binding</keyword>